<evidence type="ECO:0000259" key="1">
    <source>
        <dbReference type="Pfam" id="PF00148"/>
    </source>
</evidence>
<keyword evidence="3" id="KW-1185">Reference proteome</keyword>
<dbReference type="PANTHER" id="PTHR42956:SF1">
    <property type="entry name" value="NITROGENASE IRON-MOLYBDENUM COFACTOR BIOSYNTHESIS PROTEIN NIFE"/>
    <property type="match status" value="1"/>
</dbReference>
<dbReference type="EMBL" id="VWPK01000077">
    <property type="protein sequence ID" value="KAA5608579.1"/>
    <property type="molecule type" value="Genomic_DNA"/>
</dbReference>
<dbReference type="SUPFAM" id="SSF53807">
    <property type="entry name" value="Helical backbone' metal receptor"/>
    <property type="match status" value="1"/>
</dbReference>
<comment type="caution">
    <text evidence="2">The sequence shown here is derived from an EMBL/GenBank/DDBJ whole genome shotgun (WGS) entry which is preliminary data.</text>
</comment>
<protein>
    <submittedName>
        <fullName evidence="2">Nitrogenase</fullName>
    </submittedName>
</protein>
<gene>
    <name evidence="2" type="ORF">F1189_28515</name>
</gene>
<dbReference type="OrthoDB" id="9762718at2"/>
<dbReference type="RefSeq" id="WP_150045269.1">
    <property type="nucleotide sequence ID" value="NZ_OW485601.1"/>
</dbReference>
<dbReference type="Pfam" id="PF00148">
    <property type="entry name" value="Oxidored_nitro"/>
    <property type="match status" value="1"/>
</dbReference>
<dbReference type="GO" id="GO:0016491">
    <property type="term" value="F:oxidoreductase activity"/>
    <property type="evidence" value="ECO:0007669"/>
    <property type="project" value="InterPro"/>
</dbReference>
<sequence>MPLNLRTPQAETREQRLGTITQWEGSAAQLARDSAFTYGCSKGQPNGGRRLCEQTTPFAQASMCAEHIAVTNATIIQNSVVIQHAPIGCAASQSFTCRYYRDLAARRGWELEDPKAMCTNLTEQDMVFGGVGKLEQTIRDAWARHHPKVIFVATSCATGIIGDDVDSVARSLEAELGVIIVTLHCEGFRSRHWSSGWDVIEHGILRRLVTRDATRQDDLINVIHLGGPDVFSPLLGQLGLRVNLVMGGSTLERLAEMSSASATVTMCFVLSYLATGLEQEYGVPEVKAPLPYGLEATDNWLREIARVTGREDRVEAVIARERARITPELERLRRRLAGRKGFVAAGAAFAHGLLADLRELGVEVDSAYSFHHDPAADSGDPRQDSLGHLVETWGDIPNFTVSPDQHFQAHAALVRARPDFVICRHSGTMAALAARMGIPVLPIFYSNDGLGYDGLLTIGRAILRVLPRKRFCTDVAAHSRFPYQRWWLEQTDPYAPIAAPA</sequence>
<dbReference type="InterPro" id="IPR049939">
    <property type="entry name" value="NifE-like"/>
</dbReference>
<evidence type="ECO:0000313" key="2">
    <source>
        <dbReference type="EMBL" id="KAA5608579.1"/>
    </source>
</evidence>
<dbReference type="PANTHER" id="PTHR42956">
    <property type="entry name" value="NITROGENASE IRON-MOLYBDENUM COFACTOR BIOSYNTHESIS PROTEIN NIFE"/>
    <property type="match status" value="1"/>
</dbReference>
<reference evidence="2 3" key="1">
    <citation type="submission" date="2019-09" db="EMBL/GenBank/DDBJ databases">
        <title>Genome sequence of Rhodovastum atsumiense, a diverse member of the Acetobacteraceae family of non-sulfur purple photosynthetic bacteria.</title>
        <authorList>
            <person name="Meyer T."/>
            <person name="Kyndt J."/>
        </authorList>
    </citation>
    <scope>NUCLEOTIDE SEQUENCE [LARGE SCALE GENOMIC DNA]</scope>
    <source>
        <strain evidence="2 3">DSM 21279</strain>
    </source>
</reference>
<name>A0A5M6IL40_9PROT</name>
<dbReference type="Proteomes" id="UP000325255">
    <property type="component" value="Unassembled WGS sequence"/>
</dbReference>
<dbReference type="AlphaFoldDB" id="A0A5M6IL40"/>
<organism evidence="2 3">
    <name type="scientific">Rhodovastum atsumiense</name>
    <dbReference type="NCBI Taxonomy" id="504468"/>
    <lineage>
        <taxon>Bacteria</taxon>
        <taxon>Pseudomonadati</taxon>
        <taxon>Pseudomonadota</taxon>
        <taxon>Alphaproteobacteria</taxon>
        <taxon>Acetobacterales</taxon>
        <taxon>Acetobacteraceae</taxon>
        <taxon>Rhodovastum</taxon>
    </lineage>
</organism>
<proteinExistence type="predicted"/>
<feature type="domain" description="Nitrogenase/oxidoreductase component 1" evidence="1">
    <location>
        <begin position="64"/>
        <end position="465"/>
    </location>
</feature>
<dbReference type="InterPro" id="IPR000510">
    <property type="entry name" value="Nase/OxRdtase_comp1"/>
</dbReference>
<accession>A0A5M6IL40</accession>
<dbReference type="Gene3D" id="3.40.50.1980">
    <property type="entry name" value="Nitrogenase molybdenum iron protein domain"/>
    <property type="match status" value="3"/>
</dbReference>
<evidence type="ECO:0000313" key="3">
    <source>
        <dbReference type="Proteomes" id="UP000325255"/>
    </source>
</evidence>